<protein>
    <submittedName>
        <fullName evidence="1">Uncharacterized protein</fullName>
    </submittedName>
</protein>
<evidence type="ECO:0000313" key="2">
    <source>
        <dbReference type="Proteomes" id="UP000175707"/>
    </source>
</evidence>
<comment type="caution">
    <text evidence="1">The sequence shown here is derived from an EMBL/GenBank/DDBJ whole genome shotgun (WGS) entry which is preliminary data.</text>
</comment>
<dbReference type="EMBL" id="LZYH01000837">
    <property type="protein sequence ID" value="OFC51052.1"/>
    <property type="molecule type" value="Genomic_DNA"/>
</dbReference>
<evidence type="ECO:0000313" key="1">
    <source>
        <dbReference type="EMBL" id="OFC51052.1"/>
    </source>
</evidence>
<proteinExistence type="predicted"/>
<dbReference type="AlphaFoldDB" id="A0A1E7YSX3"/>
<sequence length="124" mass="14764">MDSAATWIWVDRSPWEVFYSLNDKAGRSRDADQPLRPKIQIDRWLLEHWRLQHPERPGTPRLWDAFWSYYADYRDRLRAALPSTQTVCLPYEAEAIEGFLRDTIALWGGKVHEEPFRVRRYDGG</sequence>
<gene>
    <name evidence="1" type="ORF">BAE30_12850</name>
</gene>
<name>A0A1E7YSX3_9PROT</name>
<organism evidence="1 2">
    <name type="scientific">Acidithiobacillus caldus</name>
    <dbReference type="NCBI Taxonomy" id="33059"/>
    <lineage>
        <taxon>Bacteria</taxon>
        <taxon>Pseudomonadati</taxon>
        <taxon>Pseudomonadota</taxon>
        <taxon>Acidithiobacillia</taxon>
        <taxon>Acidithiobacillales</taxon>
        <taxon>Acidithiobacillaceae</taxon>
        <taxon>Acidithiobacillus</taxon>
    </lineage>
</organism>
<accession>A0A1E7YSX3</accession>
<dbReference type="Proteomes" id="UP000175707">
    <property type="component" value="Unassembled WGS sequence"/>
</dbReference>
<reference evidence="1 2" key="1">
    <citation type="submission" date="2016-06" db="EMBL/GenBank/DDBJ databases">
        <title>Gene turnover analysis identifies the evolutionary adaptation of the extremophile Acidithiobacillus caldus.</title>
        <authorList>
            <person name="Zhang X."/>
        </authorList>
    </citation>
    <scope>NUCLEOTIDE SEQUENCE [LARGE SCALE GENOMIC DNA]</scope>
    <source>
        <strain evidence="1 2">S1</strain>
    </source>
</reference>